<evidence type="ECO:0000259" key="1">
    <source>
        <dbReference type="Pfam" id="PF00534"/>
    </source>
</evidence>
<dbReference type="InterPro" id="IPR028098">
    <property type="entry name" value="Glyco_trans_4-like_N"/>
</dbReference>
<name>A0A0F9FSX3_9ZZZZ</name>
<dbReference type="CDD" id="cd03801">
    <property type="entry name" value="GT4_PimA-like"/>
    <property type="match status" value="1"/>
</dbReference>
<feature type="domain" description="Glycosyl transferase family 1" evidence="1">
    <location>
        <begin position="131"/>
        <end position="289"/>
    </location>
</feature>
<proteinExistence type="predicted"/>
<dbReference type="Gene3D" id="3.40.50.2000">
    <property type="entry name" value="Glycogen Phosphorylase B"/>
    <property type="match status" value="2"/>
</dbReference>
<dbReference type="PANTHER" id="PTHR45947:SF3">
    <property type="entry name" value="SULFOQUINOVOSYL TRANSFERASE SQD2"/>
    <property type="match status" value="1"/>
</dbReference>
<feature type="domain" description="Glycosyltransferase subfamily 4-like N-terminal" evidence="2">
    <location>
        <begin position="2"/>
        <end position="114"/>
    </location>
</feature>
<accession>A0A0F9FSX3</accession>
<dbReference type="InterPro" id="IPR001296">
    <property type="entry name" value="Glyco_trans_1"/>
</dbReference>
<gene>
    <name evidence="3" type="ORF">LCGC14_1912900</name>
</gene>
<feature type="non-terminal residue" evidence="3">
    <location>
        <position position="1"/>
    </location>
</feature>
<dbReference type="GO" id="GO:0016758">
    <property type="term" value="F:hexosyltransferase activity"/>
    <property type="evidence" value="ECO:0007669"/>
    <property type="project" value="TreeGrafter"/>
</dbReference>
<evidence type="ECO:0000259" key="2">
    <source>
        <dbReference type="Pfam" id="PF13439"/>
    </source>
</evidence>
<dbReference type="EMBL" id="LAZR01020237">
    <property type="protein sequence ID" value="KKL89619.1"/>
    <property type="molecule type" value="Genomic_DNA"/>
</dbReference>
<organism evidence="3">
    <name type="scientific">marine sediment metagenome</name>
    <dbReference type="NCBI Taxonomy" id="412755"/>
    <lineage>
        <taxon>unclassified sequences</taxon>
        <taxon>metagenomes</taxon>
        <taxon>ecological metagenomes</taxon>
    </lineage>
</organism>
<dbReference type="Pfam" id="PF00534">
    <property type="entry name" value="Glycos_transf_1"/>
    <property type="match status" value="1"/>
</dbReference>
<dbReference type="SUPFAM" id="SSF53756">
    <property type="entry name" value="UDP-Glycosyltransferase/glycogen phosphorylase"/>
    <property type="match status" value="1"/>
</dbReference>
<comment type="caution">
    <text evidence="3">The sequence shown here is derived from an EMBL/GenBank/DDBJ whole genome shotgun (WGS) entry which is preliminary data.</text>
</comment>
<reference evidence="3" key="1">
    <citation type="journal article" date="2015" name="Nature">
        <title>Complex archaea that bridge the gap between prokaryotes and eukaryotes.</title>
        <authorList>
            <person name="Spang A."/>
            <person name="Saw J.H."/>
            <person name="Jorgensen S.L."/>
            <person name="Zaremba-Niedzwiedzka K."/>
            <person name="Martijn J."/>
            <person name="Lind A.E."/>
            <person name="van Eijk R."/>
            <person name="Schleper C."/>
            <person name="Guy L."/>
            <person name="Ettema T.J."/>
        </authorList>
    </citation>
    <scope>NUCLEOTIDE SEQUENCE</scope>
</reference>
<evidence type="ECO:0000313" key="3">
    <source>
        <dbReference type="EMBL" id="KKL89619.1"/>
    </source>
</evidence>
<dbReference type="AlphaFoldDB" id="A0A0F9FSX3"/>
<evidence type="ECO:0008006" key="4">
    <source>
        <dbReference type="Google" id="ProtNLM"/>
    </source>
</evidence>
<sequence>NFGIMPKAIFKLTKIIKKHRIQIIHAQGRLFPISFISALLNKLIFKRPFYITVQGRLEIGLTGVIENIFDITITKYLYQKINKIICVSNSLKERLLSININPKKIKVIPNGVDTFLFNPKISSNFLDSYVNKKESVKKVIFVGRLDPQKGVEFLIKAIPYIIKEYNKVHFFILGNGNLEIKLKNLTKTLKIQSYVSFLNMIPLDKMPEFYASADIFCLPSLHEGFPLSISEALSMGLIIVASTTEGIPEAITENENGFLVKPGDVNSLVNKLIKALNLNVEKNREISNRNINLAKNKYSWEILVKQIEDVYYDRLDKNII</sequence>
<dbReference type="InterPro" id="IPR050194">
    <property type="entry name" value="Glycosyltransferase_grp1"/>
</dbReference>
<dbReference type="PANTHER" id="PTHR45947">
    <property type="entry name" value="SULFOQUINOVOSYL TRANSFERASE SQD2"/>
    <property type="match status" value="1"/>
</dbReference>
<protein>
    <recommendedName>
        <fullName evidence="4">Glycosyl transferase family 1 domain-containing protein</fullName>
    </recommendedName>
</protein>
<dbReference type="Pfam" id="PF13439">
    <property type="entry name" value="Glyco_transf_4"/>
    <property type="match status" value="1"/>
</dbReference>